<name>A0A8H3D405_9AGAM</name>
<dbReference type="Gene3D" id="1.10.10.60">
    <property type="entry name" value="Homeodomain-like"/>
    <property type="match status" value="1"/>
</dbReference>
<keyword evidence="1" id="KW-0238">DNA-binding</keyword>
<comment type="caution">
    <text evidence="3">The sequence shown here is derived from an EMBL/GenBank/DDBJ whole genome shotgun (WGS) entry which is preliminary data.</text>
</comment>
<evidence type="ECO:0000313" key="4">
    <source>
        <dbReference type="Proteomes" id="UP000663831"/>
    </source>
</evidence>
<evidence type="ECO:0000256" key="1">
    <source>
        <dbReference type="ARBA" id="ARBA00023125"/>
    </source>
</evidence>
<dbReference type="SMART" id="SM00674">
    <property type="entry name" value="CENPB"/>
    <property type="match status" value="1"/>
</dbReference>
<dbReference type="EMBL" id="CAJMWV010005231">
    <property type="protein sequence ID" value="CAE6509636.1"/>
    <property type="molecule type" value="Genomic_DNA"/>
</dbReference>
<dbReference type="SUPFAM" id="SSF46689">
    <property type="entry name" value="Homeodomain-like"/>
    <property type="match status" value="1"/>
</dbReference>
<reference evidence="3" key="1">
    <citation type="submission" date="2021-01" db="EMBL/GenBank/DDBJ databases">
        <authorList>
            <person name="Kaushik A."/>
        </authorList>
    </citation>
    <scope>NUCLEOTIDE SEQUENCE</scope>
    <source>
        <strain evidence="3">AG3-1AP</strain>
    </source>
</reference>
<dbReference type="PANTHER" id="PTHR19303">
    <property type="entry name" value="TRANSPOSON"/>
    <property type="match status" value="1"/>
</dbReference>
<dbReference type="InterPro" id="IPR009057">
    <property type="entry name" value="Homeodomain-like_sf"/>
</dbReference>
<dbReference type="InterPro" id="IPR006600">
    <property type="entry name" value="HTH_CenpB_DNA-bd_dom"/>
</dbReference>
<dbReference type="AlphaFoldDB" id="A0A8H3D405"/>
<dbReference type="GO" id="GO:0005634">
    <property type="term" value="C:nucleus"/>
    <property type="evidence" value="ECO:0007669"/>
    <property type="project" value="TreeGrafter"/>
</dbReference>
<gene>
    <name evidence="3" type="ORF">RDB_LOCUS129587</name>
</gene>
<dbReference type="GO" id="GO:0003677">
    <property type="term" value="F:DNA binding"/>
    <property type="evidence" value="ECO:0007669"/>
    <property type="project" value="UniProtKB-KW"/>
</dbReference>
<dbReference type="Pfam" id="PF03221">
    <property type="entry name" value="HTH_Tnp_Tc5"/>
    <property type="match status" value="1"/>
</dbReference>
<accession>A0A8H3D405</accession>
<organism evidence="3 4">
    <name type="scientific">Rhizoctonia solani</name>
    <dbReference type="NCBI Taxonomy" id="456999"/>
    <lineage>
        <taxon>Eukaryota</taxon>
        <taxon>Fungi</taxon>
        <taxon>Dikarya</taxon>
        <taxon>Basidiomycota</taxon>
        <taxon>Agaricomycotina</taxon>
        <taxon>Agaricomycetes</taxon>
        <taxon>Cantharellales</taxon>
        <taxon>Ceratobasidiaceae</taxon>
        <taxon>Rhizoctonia</taxon>
    </lineage>
</organism>
<evidence type="ECO:0000313" key="3">
    <source>
        <dbReference type="EMBL" id="CAE6509636.1"/>
    </source>
</evidence>
<protein>
    <recommendedName>
        <fullName evidence="2">HTH CENPB-type domain-containing protein</fullName>
    </recommendedName>
</protein>
<dbReference type="PANTHER" id="PTHR19303:SF73">
    <property type="entry name" value="PROTEIN PDC2"/>
    <property type="match status" value="1"/>
</dbReference>
<proteinExistence type="predicted"/>
<dbReference type="Proteomes" id="UP000663831">
    <property type="component" value="Unassembled WGS sequence"/>
</dbReference>
<dbReference type="PROSITE" id="PS51253">
    <property type="entry name" value="HTH_CENPB"/>
    <property type="match status" value="1"/>
</dbReference>
<feature type="domain" description="HTH CENPB-type" evidence="2">
    <location>
        <begin position="137"/>
        <end position="211"/>
    </location>
</feature>
<dbReference type="InterPro" id="IPR050863">
    <property type="entry name" value="CenT-Element_Derived"/>
</dbReference>
<evidence type="ECO:0000259" key="2">
    <source>
        <dbReference type="PROSITE" id="PS51253"/>
    </source>
</evidence>
<sequence>MACSKVAMKWSQKQPPRSWPYKYPWMRSGIGVSISFISIFLMSHHPSSFASSSNYRYNPVSSTTQSRPRPPIRQNLTYQQKIQVLDYYHQNRHRLSMESMIPPLRAMGFTTICQSTISRFVKNESKIRQCAEEQRGHVKRASIVVLPEVEEALVSWIEEQQQAGESATGDAIIQKAREICDELNVPEDQRIGFSRGWLDSFKKRNGLKLGWQGGTR</sequence>